<evidence type="ECO:0000256" key="8">
    <source>
        <dbReference type="SAM" id="Coils"/>
    </source>
</evidence>
<comment type="similarity">
    <text evidence="3">Belongs to the CENP-K/MCM22 family.</text>
</comment>
<protein>
    <submittedName>
        <fullName evidence="9">Uncharacterized protein</fullName>
    </submittedName>
</protein>
<dbReference type="PANTHER" id="PTHR14401">
    <property type="entry name" value="CENTROMERE PROTEIN K"/>
    <property type="match status" value="1"/>
</dbReference>
<organism evidence="9 10">
    <name type="scientific">Petrolisthes cinctipes</name>
    <name type="common">Flat porcelain crab</name>
    <dbReference type="NCBI Taxonomy" id="88211"/>
    <lineage>
        <taxon>Eukaryota</taxon>
        <taxon>Metazoa</taxon>
        <taxon>Ecdysozoa</taxon>
        <taxon>Arthropoda</taxon>
        <taxon>Crustacea</taxon>
        <taxon>Multicrustacea</taxon>
        <taxon>Malacostraca</taxon>
        <taxon>Eumalacostraca</taxon>
        <taxon>Eucarida</taxon>
        <taxon>Decapoda</taxon>
        <taxon>Pleocyemata</taxon>
        <taxon>Anomura</taxon>
        <taxon>Galatheoidea</taxon>
        <taxon>Porcellanidae</taxon>
        <taxon>Petrolisthes</taxon>
    </lineage>
</organism>
<dbReference type="InterPro" id="IPR020993">
    <property type="entry name" value="Centromere_CenpK"/>
</dbReference>
<dbReference type="Pfam" id="PF11802">
    <property type="entry name" value="CENP-K"/>
    <property type="match status" value="1"/>
</dbReference>
<evidence type="ECO:0000256" key="1">
    <source>
        <dbReference type="ARBA" id="ARBA00004123"/>
    </source>
</evidence>
<evidence type="ECO:0000313" key="10">
    <source>
        <dbReference type="Proteomes" id="UP001286313"/>
    </source>
</evidence>
<evidence type="ECO:0000256" key="3">
    <source>
        <dbReference type="ARBA" id="ARBA00005795"/>
    </source>
</evidence>
<evidence type="ECO:0000313" key="9">
    <source>
        <dbReference type="EMBL" id="KAK3878137.1"/>
    </source>
</evidence>
<keyword evidence="6" id="KW-0539">Nucleus</keyword>
<evidence type="ECO:0000256" key="5">
    <source>
        <dbReference type="ARBA" id="ARBA00023054"/>
    </source>
</evidence>
<sequence length="246" mass="28726">MAEFDSERPPESKEVRMKRLKAMLEEGLEKPIEERRHKLLQEYKNMTVEPTNTLHPLTQAKLRLKSDIEAEMKSPLLMLPDDPELLTTLAMQDMTQQAAHNERTLAVYKHKIAELQKEKQMYEDMITKATSVSEELDKVIKSKSEKDPSVVINRRYERTAVLFKTLRTELHFVISELFPPEEDGHTLSMEDLLERLITQLLTDPNNPYVDIDDDMKIEHINFLLQANLVMRQPSDVSRIKFNDPRA</sequence>
<keyword evidence="4" id="KW-0158">Chromosome</keyword>
<comment type="subcellular location">
    <subcellularLocation>
        <location evidence="2">Chromosome</location>
        <location evidence="2">Centromere</location>
    </subcellularLocation>
    <subcellularLocation>
        <location evidence="1">Nucleus</location>
    </subcellularLocation>
</comment>
<comment type="caution">
    <text evidence="9">The sequence shown here is derived from an EMBL/GenBank/DDBJ whole genome shotgun (WGS) entry which is preliminary data.</text>
</comment>
<evidence type="ECO:0000256" key="2">
    <source>
        <dbReference type="ARBA" id="ARBA00004584"/>
    </source>
</evidence>
<keyword evidence="7" id="KW-0137">Centromere</keyword>
<feature type="coiled-coil region" evidence="8">
    <location>
        <begin position="98"/>
        <end position="132"/>
    </location>
</feature>
<evidence type="ECO:0000256" key="6">
    <source>
        <dbReference type="ARBA" id="ARBA00023242"/>
    </source>
</evidence>
<dbReference type="PANTHER" id="PTHR14401:SF6">
    <property type="entry name" value="CENTROMERE PROTEIN K"/>
    <property type="match status" value="1"/>
</dbReference>
<dbReference type="EMBL" id="JAWQEG010001584">
    <property type="protein sequence ID" value="KAK3878137.1"/>
    <property type="molecule type" value="Genomic_DNA"/>
</dbReference>
<evidence type="ECO:0000256" key="4">
    <source>
        <dbReference type="ARBA" id="ARBA00022454"/>
    </source>
</evidence>
<dbReference type="Proteomes" id="UP001286313">
    <property type="component" value="Unassembled WGS sequence"/>
</dbReference>
<evidence type="ECO:0000256" key="7">
    <source>
        <dbReference type="ARBA" id="ARBA00023328"/>
    </source>
</evidence>
<dbReference type="GO" id="GO:0000070">
    <property type="term" value="P:mitotic sister chromatid segregation"/>
    <property type="evidence" value="ECO:0007669"/>
    <property type="project" value="TreeGrafter"/>
</dbReference>
<dbReference type="GO" id="GO:0005634">
    <property type="term" value="C:nucleus"/>
    <property type="evidence" value="ECO:0007669"/>
    <property type="project" value="UniProtKB-SubCell"/>
</dbReference>
<gene>
    <name evidence="9" type="ORF">Pcinc_017200</name>
</gene>
<accession>A0AAE1KNZ7</accession>
<name>A0AAE1KNZ7_PETCI</name>
<dbReference type="GO" id="GO:0051382">
    <property type="term" value="P:kinetochore assembly"/>
    <property type="evidence" value="ECO:0007669"/>
    <property type="project" value="InterPro"/>
</dbReference>
<reference evidence="9" key="1">
    <citation type="submission" date="2023-10" db="EMBL/GenBank/DDBJ databases">
        <title>Genome assemblies of two species of porcelain crab, Petrolisthes cinctipes and Petrolisthes manimaculis (Anomura: Porcellanidae).</title>
        <authorList>
            <person name="Angst P."/>
        </authorList>
    </citation>
    <scope>NUCLEOTIDE SEQUENCE</scope>
    <source>
        <strain evidence="9">PB745_01</strain>
        <tissue evidence="9">Gill</tissue>
    </source>
</reference>
<dbReference type="AlphaFoldDB" id="A0AAE1KNZ7"/>
<keyword evidence="10" id="KW-1185">Reference proteome</keyword>
<keyword evidence="5 8" id="KW-0175">Coiled coil</keyword>
<dbReference type="GO" id="GO:0000775">
    <property type="term" value="C:chromosome, centromeric region"/>
    <property type="evidence" value="ECO:0007669"/>
    <property type="project" value="UniProtKB-SubCell"/>
</dbReference>
<proteinExistence type="inferred from homology"/>